<keyword evidence="2" id="KW-0963">Cytoplasm</keyword>
<keyword evidence="3" id="KW-0805">Transcription regulation</keyword>
<accession>A0A0F4QMW0</accession>
<dbReference type="Pfam" id="PF22381">
    <property type="entry name" value="Staph_reg_Sar_Rot"/>
    <property type="match status" value="1"/>
</dbReference>
<keyword evidence="5" id="KW-0804">Transcription</keyword>
<dbReference type="PANTHER" id="PTHR33164:SF5">
    <property type="entry name" value="ORGANIC HYDROPEROXIDE RESISTANCE TRANSCRIPTIONAL REGULATOR"/>
    <property type="match status" value="1"/>
</dbReference>
<evidence type="ECO:0000256" key="3">
    <source>
        <dbReference type="ARBA" id="ARBA00023015"/>
    </source>
</evidence>
<sequence length="147" mass="16687">MKEQPTQLRLDNQLCFSLYAASRQVTRLYQPLLKAHGLTYPQYIVLMILWQQDGLLVGEIGKRAQLNSNTLTPLLKRLAQQDLVTRVRSERDERQCHIYLTDAGKALEAACSCIPQQMLAQTNMPVADLQQLKALLDTFLSSQLSDN</sequence>
<dbReference type="GO" id="GO:0005737">
    <property type="term" value="C:cytoplasm"/>
    <property type="evidence" value="ECO:0007669"/>
    <property type="project" value="UniProtKB-SubCell"/>
</dbReference>
<dbReference type="PATRIC" id="fig|43658.5.peg.2345"/>
<dbReference type="SMART" id="SM00347">
    <property type="entry name" value="HTH_MARR"/>
    <property type="match status" value="1"/>
</dbReference>
<name>A0A0F4QMW0_9GAMM</name>
<dbReference type="OrthoDB" id="9806864at2"/>
<keyword evidence="8" id="KW-1185">Reference proteome</keyword>
<dbReference type="InterPro" id="IPR036390">
    <property type="entry name" value="WH_DNA-bd_sf"/>
</dbReference>
<dbReference type="InterPro" id="IPR039422">
    <property type="entry name" value="MarR/SlyA-like"/>
</dbReference>
<dbReference type="SUPFAM" id="SSF46785">
    <property type="entry name" value="Winged helix' DNA-binding domain"/>
    <property type="match status" value="1"/>
</dbReference>
<dbReference type="AlphaFoldDB" id="A0A0F4QMW0"/>
<dbReference type="EMBL" id="JXYA01000022">
    <property type="protein sequence ID" value="KJZ09038.1"/>
    <property type="molecule type" value="Genomic_DNA"/>
</dbReference>
<organism evidence="7 8">
    <name type="scientific">Pseudoalteromonas rubra</name>
    <dbReference type="NCBI Taxonomy" id="43658"/>
    <lineage>
        <taxon>Bacteria</taxon>
        <taxon>Pseudomonadati</taxon>
        <taxon>Pseudomonadota</taxon>
        <taxon>Gammaproteobacteria</taxon>
        <taxon>Alteromonadales</taxon>
        <taxon>Pseudoalteromonadaceae</taxon>
        <taxon>Pseudoalteromonas</taxon>
    </lineage>
</organism>
<protein>
    <submittedName>
        <fullName evidence="7">MarR family transcriptional regulator</fullName>
    </submittedName>
</protein>
<dbReference type="FunFam" id="1.10.10.10:FF:000163">
    <property type="entry name" value="MarR family transcriptional regulator"/>
    <property type="match status" value="1"/>
</dbReference>
<dbReference type="PROSITE" id="PS50995">
    <property type="entry name" value="HTH_MARR_2"/>
    <property type="match status" value="1"/>
</dbReference>
<dbReference type="GO" id="GO:0003677">
    <property type="term" value="F:DNA binding"/>
    <property type="evidence" value="ECO:0007669"/>
    <property type="project" value="UniProtKB-KW"/>
</dbReference>
<dbReference type="PANTHER" id="PTHR33164">
    <property type="entry name" value="TRANSCRIPTIONAL REGULATOR, MARR FAMILY"/>
    <property type="match status" value="1"/>
</dbReference>
<proteinExistence type="predicted"/>
<dbReference type="GO" id="GO:0003700">
    <property type="term" value="F:DNA-binding transcription factor activity"/>
    <property type="evidence" value="ECO:0007669"/>
    <property type="project" value="InterPro"/>
</dbReference>
<comment type="caution">
    <text evidence="7">The sequence shown here is derived from an EMBL/GenBank/DDBJ whole genome shotgun (WGS) entry which is preliminary data.</text>
</comment>
<feature type="domain" description="HTH marR-type" evidence="6">
    <location>
        <begin position="11"/>
        <end position="141"/>
    </location>
</feature>
<evidence type="ECO:0000256" key="2">
    <source>
        <dbReference type="ARBA" id="ARBA00022490"/>
    </source>
</evidence>
<dbReference type="InterPro" id="IPR055166">
    <property type="entry name" value="Transc_reg_Sar_Rot_HTH"/>
</dbReference>
<dbReference type="Gene3D" id="1.10.10.10">
    <property type="entry name" value="Winged helix-like DNA-binding domain superfamily/Winged helix DNA-binding domain"/>
    <property type="match status" value="1"/>
</dbReference>
<evidence type="ECO:0000313" key="7">
    <source>
        <dbReference type="EMBL" id="KJZ09038.1"/>
    </source>
</evidence>
<evidence type="ECO:0000256" key="1">
    <source>
        <dbReference type="ARBA" id="ARBA00004496"/>
    </source>
</evidence>
<comment type="subcellular location">
    <subcellularLocation>
        <location evidence="1">Cytoplasm</location>
    </subcellularLocation>
</comment>
<dbReference type="Proteomes" id="UP000033452">
    <property type="component" value="Unassembled WGS sequence"/>
</dbReference>
<dbReference type="RefSeq" id="WP_046005043.1">
    <property type="nucleotide sequence ID" value="NZ_JXYA01000022.1"/>
</dbReference>
<evidence type="ECO:0000256" key="5">
    <source>
        <dbReference type="ARBA" id="ARBA00023163"/>
    </source>
</evidence>
<dbReference type="InterPro" id="IPR000835">
    <property type="entry name" value="HTH_MarR-typ"/>
</dbReference>
<dbReference type="InterPro" id="IPR036388">
    <property type="entry name" value="WH-like_DNA-bd_sf"/>
</dbReference>
<keyword evidence="4" id="KW-0238">DNA-binding</keyword>
<evidence type="ECO:0000256" key="4">
    <source>
        <dbReference type="ARBA" id="ARBA00023125"/>
    </source>
</evidence>
<evidence type="ECO:0000313" key="8">
    <source>
        <dbReference type="Proteomes" id="UP000033452"/>
    </source>
</evidence>
<reference evidence="7 8" key="1">
    <citation type="journal article" date="2015" name="BMC Genomics">
        <title>Genome mining reveals unlocked bioactive potential of marine Gram-negative bacteria.</title>
        <authorList>
            <person name="Machado H."/>
            <person name="Sonnenschein E.C."/>
            <person name="Melchiorsen J."/>
            <person name="Gram L."/>
        </authorList>
    </citation>
    <scope>NUCLEOTIDE SEQUENCE [LARGE SCALE GENOMIC DNA]</scope>
    <source>
        <strain evidence="7 8">S2471</strain>
    </source>
</reference>
<dbReference type="GO" id="GO:0006950">
    <property type="term" value="P:response to stress"/>
    <property type="evidence" value="ECO:0007669"/>
    <property type="project" value="TreeGrafter"/>
</dbReference>
<evidence type="ECO:0000259" key="6">
    <source>
        <dbReference type="PROSITE" id="PS50995"/>
    </source>
</evidence>
<gene>
    <name evidence="7" type="ORF">TW77_11085</name>
</gene>